<organism evidence="11 12">
    <name type="scientific">Candidatus Promineifilum breve</name>
    <dbReference type="NCBI Taxonomy" id="1806508"/>
    <lineage>
        <taxon>Bacteria</taxon>
        <taxon>Bacillati</taxon>
        <taxon>Chloroflexota</taxon>
        <taxon>Ardenticatenia</taxon>
        <taxon>Candidatus Promineifilales</taxon>
        <taxon>Candidatus Promineifilaceae</taxon>
        <taxon>Candidatus Promineifilum</taxon>
    </lineage>
</organism>
<evidence type="ECO:0000256" key="3">
    <source>
        <dbReference type="ARBA" id="ARBA00022448"/>
    </source>
</evidence>
<feature type="transmembrane region" description="Helical" evidence="8">
    <location>
        <begin position="131"/>
        <end position="156"/>
    </location>
</feature>
<comment type="subcellular location">
    <subcellularLocation>
        <location evidence="1 8">Cell membrane</location>
        <topology evidence="1 8">Multi-pass membrane protein</topology>
    </subcellularLocation>
</comment>
<dbReference type="Proteomes" id="UP000215027">
    <property type="component" value="Chromosome I"/>
</dbReference>
<comment type="similarity">
    <text evidence="2">Belongs to the binding-protein-dependent transport system permease family. CysTW subfamily.</text>
</comment>
<evidence type="ECO:0000256" key="1">
    <source>
        <dbReference type="ARBA" id="ARBA00004651"/>
    </source>
</evidence>
<feature type="transmembrane region" description="Helical" evidence="8">
    <location>
        <begin position="263"/>
        <end position="284"/>
    </location>
</feature>
<dbReference type="PROSITE" id="PS50928">
    <property type="entry name" value="ABC_TM1"/>
    <property type="match status" value="1"/>
</dbReference>
<evidence type="ECO:0000256" key="2">
    <source>
        <dbReference type="ARBA" id="ARBA00007069"/>
    </source>
</evidence>
<dbReference type="InterPro" id="IPR051789">
    <property type="entry name" value="Bact_Polyamine_Transport"/>
</dbReference>
<feature type="transmembrane region" description="Helical" evidence="8">
    <location>
        <begin position="39"/>
        <end position="63"/>
    </location>
</feature>
<dbReference type="GO" id="GO:0055085">
    <property type="term" value="P:transmembrane transport"/>
    <property type="evidence" value="ECO:0007669"/>
    <property type="project" value="InterPro"/>
</dbReference>
<keyword evidence="5 8" id="KW-0812">Transmembrane</keyword>
<dbReference type="GO" id="GO:0005886">
    <property type="term" value="C:plasma membrane"/>
    <property type="evidence" value="ECO:0007669"/>
    <property type="project" value="UniProtKB-SubCell"/>
</dbReference>
<dbReference type="InterPro" id="IPR035906">
    <property type="entry name" value="MetI-like_sf"/>
</dbReference>
<keyword evidence="3 8" id="KW-0813">Transport</keyword>
<proteinExistence type="inferred from homology"/>
<dbReference type="Gene3D" id="1.10.3720.10">
    <property type="entry name" value="MetI-like"/>
    <property type="match status" value="1"/>
</dbReference>
<evidence type="ECO:0000313" key="12">
    <source>
        <dbReference type="Proteomes" id="UP000215027"/>
    </source>
</evidence>
<dbReference type="InterPro" id="IPR000515">
    <property type="entry name" value="MetI-like"/>
</dbReference>
<evidence type="ECO:0000313" key="11">
    <source>
        <dbReference type="EMBL" id="CUS03962.2"/>
    </source>
</evidence>
<feature type="transmembrane region" description="Helical" evidence="8">
    <location>
        <begin position="162"/>
        <end position="180"/>
    </location>
</feature>
<evidence type="ECO:0000256" key="6">
    <source>
        <dbReference type="ARBA" id="ARBA00022989"/>
    </source>
</evidence>
<evidence type="ECO:0000259" key="10">
    <source>
        <dbReference type="PROSITE" id="PS50928"/>
    </source>
</evidence>
<feature type="compositionally biased region" description="Polar residues" evidence="9">
    <location>
        <begin position="1"/>
        <end position="12"/>
    </location>
</feature>
<keyword evidence="12" id="KW-1185">Reference proteome</keyword>
<evidence type="ECO:0000256" key="4">
    <source>
        <dbReference type="ARBA" id="ARBA00022475"/>
    </source>
</evidence>
<dbReference type="AlphaFoldDB" id="A0A160T2U0"/>
<protein>
    <submittedName>
        <fullName evidence="11">Putrescine transporter subunit: membrane component of ABC superfamily</fullName>
    </submittedName>
</protein>
<feature type="domain" description="ABC transmembrane type-1" evidence="10">
    <location>
        <begin position="93"/>
        <end position="284"/>
    </location>
</feature>
<evidence type="ECO:0000256" key="9">
    <source>
        <dbReference type="SAM" id="MobiDB-lite"/>
    </source>
</evidence>
<reference evidence="11" key="1">
    <citation type="submission" date="2016-01" db="EMBL/GenBank/DDBJ databases">
        <authorList>
            <person name="Mcilroy J.S."/>
            <person name="Karst M S."/>
            <person name="Albertsen M."/>
        </authorList>
    </citation>
    <scope>NUCLEOTIDE SEQUENCE</scope>
    <source>
        <strain evidence="11">Cfx-K</strain>
    </source>
</reference>
<evidence type="ECO:0000256" key="8">
    <source>
        <dbReference type="RuleBase" id="RU363032"/>
    </source>
</evidence>
<evidence type="ECO:0000256" key="7">
    <source>
        <dbReference type="ARBA" id="ARBA00023136"/>
    </source>
</evidence>
<dbReference type="Pfam" id="PF00528">
    <property type="entry name" value="BPD_transp_1"/>
    <property type="match status" value="1"/>
</dbReference>
<keyword evidence="6 8" id="KW-1133">Transmembrane helix</keyword>
<dbReference type="EMBL" id="LN890655">
    <property type="protein sequence ID" value="CUS03962.2"/>
    <property type="molecule type" value="Genomic_DNA"/>
</dbReference>
<dbReference type="RefSeq" id="WP_197699745.1">
    <property type="nucleotide sequence ID" value="NZ_LN890655.1"/>
</dbReference>
<feature type="region of interest" description="Disordered" evidence="9">
    <location>
        <begin position="1"/>
        <end position="29"/>
    </location>
</feature>
<keyword evidence="7 8" id="KW-0472">Membrane</keyword>
<feature type="transmembrane region" description="Helical" evidence="8">
    <location>
        <begin position="95"/>
        <end position="119"/>
    </location>
</feature>
<keyword evidence="4" id="KW-1003">Cell membrane</keyword>
<dbReference type="PANTHER" id="PTHR43848">
    <property type="entry name" value="PUTRESCINE TRANSPORT SYSTEM PERMEASE PROTEIN POTI"/>
    <property type="match status" value="1"/>
</dbReference>
<dbReference type="CDD" id="cd06261">
    <property type="entry name" value="TM_PBP2"/>
    <property type="match status" value="1"/>
</dbReference>
<accession>A0A160T2U0</accession>
<name>A0A160T2U0_9CHLR</name>
<gene>
    <name evidence="11" type="primary">potI</name>
    <name evidence="11" type="ORF">CFX0092_A2084</name>
</gene>
<evidence type="ECO:0000256" key="5">
    <source>
        <dbReference type="ARBA" id="ARBA00022692"/>
    </source>
</evidence>
<sequence>MTTTTNAPASTLSPPAARAPGRRRTTSRDSARAAFNSRVLTWLAMGIFLFLYLPIIILVIYSFSGGNNVGVWTGFSTRWYAELLSDRALISAFRVSLWVALWSTLISTVLGTLAAMALERYRFFGRLPFDTVLYLPIIIPDIVMALSTLLFFVTFAVPLSRYTILVTHVAFNVAFVAVVVRARLAEMDASLEEAAADLGANAWTTFRRVTMPILMPGIVSGALLAFTLSLDDFVITFFVAGPGSTTLPVRVYSMIKFGVTPEVNAISTLMLVGSTVLVVISLLLQRK</sequence>
<dbReference type="SUPFAM" id="SSF161098">
    <property type="entry name" value="MetI-like"/>
    <property type="match status" value="1"/>
</dbReference>
<dbReference type="KEGG" id="pbf:CFX0092_A2084"/>
<dbReference type="PANTHER" id="PTHR43848:SF2">
    <property type="entry name" value="PUTRESCINE TRANSPORT SYSTEM PERMEASE PROTEIN POTI"/>
    <property type="match status" value="1"/>
</dbReference>